<dbReference type="EMBL" id="VOEI01000006">
    <property type="protein sequence ID" value="TWR24569.1"/>
    <property type="molecule type" value="Genomic_DNA"/>
</dbReference>
<reference evidence="1 2" key="1">
    <citation type="submission" date="2019-07" db="EMBL/GenBank/DDBJ databases">
        <authorList>
            <person name="Kim J."/>
        </authorList>
    </citation>
    <scope>NUCLEOTIDE SEQUENCE [LARGE SCALE GENOMIC DNA]</scope>
    <source>
        <strain evidence="1 2">MJ1a</strain>
    </source>
</reference>
<dbReference type="OrthoDB" id="795195at2"/>
<gene>
    <name evidence="1" type="ORF">FPZ42_15845</name>
</gene>
<dbReference type="Proteomes" id="UP000318010">
    <property type="component" value="Unassembled WGS sequence"/>
</dbReference>
<evidence type="ECO:0008006" key="3">
    <source>
        <dbReference type="Google" id="ProtNLM"/>
    </source>
</evidence>
<keyword evidence="2" id="KW-1185">Reference proteome</keyword>
<proteinExistence type="predicted"/>
<evidence type="ECO:0000313" key="2">
    <source>
        <dbReference type="Proteomes" id="UP000318010"/>
    </source>
</evidence>
<organism evidence="1 2">
    <name type="scientific">Mucilaginibacter achroorhodeus</name>
    <dbReference type="NCBI Taxonomy" id="2599294"/>
    <lineage>
        <taxon>Bacteria</taxon>
        <taxon>Pseudomonadati</taxon>
        <taxon>Bacteroidota</taxon>
        <taxon>Sphingobacteriia</taxon>
        <taxon>Sphingobacteriales</taxon>
        <taxon>Sphingobacteriaceae</taxon>
        <taxon>Mucilaginibacter</taxon>
    </lineage>
</organism>
<sequence length="164" mass="18637">MIKKMRYPLIASLVVMCILINSCKRDNTDNISTLLTTGYWQLGSLTQLDYIGDTQLGDTTYVCDTVQTFTFNKDGSCNFVNFACATNTANGTWNLSDTRLFLNANITEPDSTGKPYQPFANSRIANLGEYSLVLETGDIQNYYSTTDRRRIFRWGFVRRRTSTK</sequence>
<dbReference type="AlphaFoldDB" id="A0A563U1Z6"/>
<protein>
    <recommendedName>
        <fullName evidence="3">Lipocalin-like domain-containing protein</fullName>
    </recommendedName>
</protein>
<evidence type="ECO:0000313" key="1">
    <source>
        <dbReference type="EMBL" id="TWR24569.1"/>
    </source>
</evidence>
<dbReference type="RefSeq" id="WP_146272830.1">
    <property type="nucleotide sequence ID" value="NZ_VOEI01000006.1"/>
</dbReference>
<comment type="caution">
    <text evidence="1">The sequence shown here is derived from an EMBL/GenBank/DDBJ whole genome shotgun (WGS) entry which is preliminary data.</text>
</comment>
<accession>A0A563U1Z6</accession>
<name>A0A563U1Z6_9SPHI</name>